<evidence type="ECO:0000256" key="2">
    <source>
        <dbReference type="SAM" id="MobiDB-lite"/>
    </source>
</evidence>
<accession>A0A445KD95</accession>
<protein>
    <recommendedName>
        <fullName evidence="5">Histone acetyltransferase</fullName>
    </recommendedName>
</protein>
<keyword evidence="4" id="KW-1185">Reference proteome</keyword>
<evidence type="ECO:0000313" key="4">
    <source>
        <dbReference type="Proteomes" id="UP000289340"/>
    </source>
</evidence>
<dbReference type="PANTHER" id="PTHR35300:SF4">
    <property type="entry name" value="HISTONE ACETYLTRANSFERASE"/>
    <property type="match status" value="1"/>
</dbReference>
<comment type="caution">
    <text evidence="3">The sequence shown here is derived from an EMBL/GenBank/DDBJ whole genome shotgun (WGS) entry which is preliminary data.</text>
</comment>
<dbReference type="GO" id="GO:0003712">
    <property type="term" value="F:transcription coregulator activity"/>
    <property type="evidence" value="ECO:0007669"/>
    <property type="project" value="InterPro"/>
</dbReference>
<dbReference type="InterPro" id="IPR036529">
    <property type="entry name" value="KIX_dom_sf"/>
</dbReference>
<reference evidence="3 4" key="1">
    <citation type="submission" date="2018-09" db="EMBL/GenBank/DDBJ databases">
        <title>A high-quality reference genome of wild soybean provides a powerful tool to mine soybean genomes.</title>
        <authorList>
            <person name="Xie M."/>
            <person name="Chung C.Y.L."/>
            <person name="Li M.-W."/>
            <person name="Wong F.-L."/>
            <person name="Chan T.-F."/>
            <person name="Lam H.-M."/>
        </authorList>
    </citation>
    <scope>NUCLEOTIDE SEQUENCE [LARGE SCALE GENOMIC DNA]</scope>
    <source>
        <strain evidence="4">cv. W05</strain>
        <tissue evidence="3">Hypocotyl of etiolated seedlings</tissue>
    </source>
</reference>
<evidence type="ECO:0000313" key="3">
    <source>
        <dbReference type="EMBL" id="RZC08690.1"/>
    </source>
</evidence>
<dbReference type="EMBL" id="QZWG01000006">
    <property type="protein sequence ID" value="RZC08690.1"/>
    <property type="molecule type" value="Genomic_DNA"/>
</dbReference>
<evidence type="ECO:0000256" key="1">
    <source>
        <dbReference type="ARBA" id="ARBA00023242"/>
    </source>
</evidence>
<dbReference type="PANTHER" id="PTHR35300">
    <property type="entry name" value="COACTIVATOR CBP, KIX DOMAIN-CONTAINING PROTEIN-RELATED"/>
    <property type="match status" value="1"/>
</dbReference>
<organism evidence="3 4">
    <name type="scientific">Glycine soja</name>
    <name type="common">Wild soybean</name>
    <dbReference type="NCBI Taxonomy" id="3848"/>
    <lineage>
        <taxon>Eukaryota</taxon>
        <taxon>Viridiplantae</taxon>
        <taxon>Streptophyta</taxon>
        <taxon>Embryophyta</taxon>
        <taxon>Tracheophyta</taxon>
        <taxon>Spermatophyta</taxon>
        <taxon>Magnoliopsida</taxon>
        <taxon>eudicotyledons</taxon>
        <taxon>Gunneridae</taxon>
        <taxon>Pentapetalae</taxon>
        <taxon>rosids</taxon>
        <taxon>fabids</taxon>
        <taxon>Fabales</taxon>
        <taxon>Fabaceae</taxon>
        <taxon>Papilionoideae</taxon>
        <taxon>50 kb inversion clade</taxon>
        <taxon>NPAAA clade</taxon>
        <taxon>indigoferoid/millettioid clade</taxon>
        <taxon>Phaseoleae</taxon>
        <taxon>Glycine</taxon>
        <taxon>Glycine subgen. Soja</taxon>
    </lineage>
</organism>
<proteinExistence type="predicted"/>
<evidence type="ECO:0008006" key="5">
    <source>
        <dbReference type="Google" id="ProtNLM"/>
    </source>
</evidence>
<dbReference type="AlphaFoldDB" id="A0A445KD95"/>
<dbReference type="GO" id="GO:0006355">
    <property type="term" value="P:regulation of DNA-templated transcription"/>
    <property type="evidence" value="ECO:0007669"/>
    <property type="project" value="InterPro"/>
</dbReference>
<keyword evidence="1" id="KW-0539">Nucleus</keyword>
<name>A0A445KD95_GLYSO</name>
<sequence length="353" mass="39540">MPRPGPRPYECMRRAWHSERHQPMRGSIIRQIFRVVAEAHSAATKSNKEWQEKLPIVVLRAEEIIYSKANSEAEYLNPDTLLDRLNDAINTIIRRDETTETGQLLPPCVEAALNIGCKPVRTSRSDRHNPRAYLTSRHQLHPCSISPKTVANNALNFLPVSDSDDHTNKNNYSSLDTLASVVLHHQPLAVETNPSLSLGSVYPLYYGFEVKEPQLRTSIRRSTCSDTIFVGRPVISPALEPCRMDLLENLSCGRVYHAPKRIMKENAVSVAGESQDGECDLSLRLGICLKSNKASSAYGSEDIGLRVSEEGRKFGHSSRQKNEGIMSNANDQSRERGHKVNFPLQWSNANAIM</sequence>
<feature type="region of interest" description="Disordered" evidence="2">
    <location>
        <begin position="312"/>
        <end position="340"/>
    </location>
</feature>
<dbReference type="Proteomes" id="UP000289340">
    <property type="component" value="Chromosome 6"/>
</dbReference>
<dbReference type="Gene3D" id="1.10.246.20">
    <property type="entry name" value="Coactivator CBP, KIX domain"/>
    <property type="match status" value="1"/>
</dbReference>
<gene>
    <name evidence="3" type="ORF">D0Y65_015411</name>
</gene>